<evidence type="ECO:0000313" key="10">
    <source>
        <dbReference type="Proteomes" id="UP000295096"/>
    </source>
</evidence>
<feature type="transmembrane region" description="Helical" evidence="7">
    <location>
        <begin position="93"/>
        <end position="115"/>
    </location>
</feature>
<evidence type="ECO:0000256" key="7">
    <source>
        <dbReference type="RuleBase" id="RU369079"/>
    </source>
</evidence>
<sequence>MSDDPAPPRGPVPWLASVLALAGGATLLATALLTTYSVVQRWITRQPVPGDFELVSLGAGLSVMGFLAYGTVMRSNILVDSFSGWLPRRVNEVVDGFWMLVWAAVAAVLAERLFVGARETLRSGTTTMVLGLPTWWAIGLGALAFAATALAALYWVLRFMRGRG</sequence>
<comment type="function">
    <text evidence="7">Part of the tripartite ATP-independent periplasmic (TRAP) transport system.</text>
</comment>
<organism evidence="9 10">
    <name type="scientific">Dankookia rubra</name>
    <dbReference type="NCBI Taxonomy" id="1442381"/>
    <lineage>
        <taxon>Bacteria</taxon>
        <taxon>Pseudomonadati</taxon>
        <taxon>Pseudomonadota</taxon>
        <taxon>Alphaproteobacteria</taxon>
        <taxon>Acetobacterales</taxon>
        <taxon>Roseomonadaceae</taxon>
        <taxon>Dankookia</taxon>
    </lineage>
</organism>
<dbReference type="EMBL" id="SMSJ01000094">
    <property type="protein sequence ID" value="TDH58841.1"/>
    <property type="molecule type" value="Genomic_DNA"/>
</dbReference>
<comment type="subunit">
    <text evidence="7">The complex comprises the extracytoplasmic solute receptor protein and the two transmembrane proteins.</text>
</comment>
<gene>
    <name evidence="9" type="ORF">E2C06_30495</name>
</gene>
<dbReference type="Pfam" id="PF04290">
    <property type="entry name" value="DctQ"/>
    <property type="match status" value="1"/>
</dbReference>
<feature type="domain" description="Tripartite ATP-independent periplasmic transporters DctQ component" evidence="8">
    <location>
        <begin position="31"/>
        <end position="161"/>
    </location>
</feature>
<dbReference type="InterPro" id="IPR055348">
    <property type="entry name" value="DctQ"/>
</dbReference>
<dbReference type="Proteomes" id="UP000295096">
    <property type="component" value="Unassembled WGS sequence"/>
</dbReference>
<feature type="transmembrane region" description="Helical" evidence="7">
    <location>
        <begin position="12"/>
        <end position="34"/>
    </location>
</feature>
<evidence type="ECO:0000256" key="2">
    <source>
        <dbReference type="ARBA" id="ARBA00022448"/>
    </source>
</evidence>
<dbReference type="GO" id="GO:0022857">
    <property type="term" value="F:transmembrane transporter activity"/>
    <property type="evidence" value="ECO:0007669"/>
    <property type="project" value="UniProtKB-UniRule"/>
</dbReference>
<dbReference type="OrthoDB" id="6183232at2"/>
<evidence type="ECO:0000256" key="3">
    <source>
        <dbReference type="ARBA" id="ARBA00022475"/>
    </source>
</evidence>
<evidence type="ECO:0000313" key="9">
    <source>
        <dbReference type="EMBL" id="TDH58841.1"/>
    </source>
</evidence>
<feature type="transmembrane region" description="Helical" evidence="7">
    <location>
        <begin position="54"/>
        <end position="72"/>
    </location>
</feature>
<protein>
    <recommendedName>
        <fullName evidence="7">TRAP transporter small permease protein</fullName>
    </recommendedName>
</protein>
<evidence type="ECO:0000256" key="5">
    <source>
        <dbReference type="ARBA" id="ARBA00022989"/>
    </source>
</evidence>
<keyword evidence="5 7" id="KW-1133">Transmembrane helix</keyword>
<keyword evidence="6 7" id="KW-0472">Membrane</keyword>
<keyword evidence="3" id="KW-1003">Cell membrane</keyword>
<keyword evidence="2 7" id="KW-0813">Transport</keyword>
<feature type="transmembrane region" description="Helical" evidence="7">
    <location>
        <begin position="135"/>
        <end position="157"/>
    </location>
</feature>
<accession>A0A4R5Q938</accession>
<reference evidence="9 10" key="1">
    <citation type="journal article" date="2016" name="J. Microbiol.">
        <title>Dankookia rubra gen. nov., sp. nov., an alphaproteobacterium isolated from sediment of a shallow stream.</title>
        <authorList>
            <person name="Kim W.H."/>
            <person name="Kim D.H."/>
            <person name="Kang K."/>
            <person name="Ahn T.Y."/>
        </authorList>
    </citation>
    <scope>NUCLEOTIDE SEQUENCE [LARGE SCALE GENOMIC DNA]</scope>
    <source>
        <strain evidence="9 10">JCM30602</strain>
    </source>
</reference>
<dbReference type="AlphaFoldDB" id="A0A4R5Q938"/>
<dbReference type="GO" id="GO:0005886">
    <property type="term" value="C:plasma membrane"/>
    <property type="evidence" value="ECO:0007669"/>
    <property type="project" value="UniProtKB-SubCell"/>
</dbReference>
<comment type="similarity">
    <text evidence="7">Belongs to the TRAP transporter small permease family.</text>
</comment>
<evidence type="ECO:0000256" key="4">
    <source>
        <dbReference type="ARBA" id="ARBA00022692"/>
    </source>
</evidence>
<dbReference type="RefSeq" id="WP_133292349.1">
    <property type="nucleotide sequence ID" value="NZ_SMSJ01000094.1"/>
</dbReference>
<evidence type="ECO:0000259" key="8">
    <source>
        <dbReference type="Pfam" id="PF04290"/>
    </source>
</evidence>
<comment type="caution">
    <text evidence="9">The sequence shown here is derived from an EMBL/GenBank/DDBJ whole genome shotgun (WGS) entry which is preliminary data.</text>
</comment>
<comment type="subcellular location">
    <subcellularLocation>
        <location evidence="7">Cell inner membrane</location>
        <topology evidence="7">Multi-pass membrane protein</topology>
    </subcellularLocation>
    <subcellularLocation>
        <location evidence="1">Cell membrane</location>
        <topology evidence="1">Multi-pass membrane protein</topology>
    </subcellularLocation>
</comment>
<keyword evidence="10" id="KW-1185">Reference proteome</keyword>
<keyword evidence="4 7" id="KW-0812">Transmembrane</keyword>
<evidence type="ECO:0000256" key="1">
    <source>
        <dbReference type="ARBA" id="ARBA00004651"/>
    </source>
</evidence>
<evidence type="ECO:0000256" key="6">
    <source>
        <dbReference type="ARBA" id="ARBA00023136"/>
    </source>
</evidence>
<name>A0A4R5Q938_9PROT</name>
<proteinExistence type="inferred from homology"/>
<keyword evidence="7" id="KW-0997">Cell inner membrane</keyword>